<dbReference type="Proteomes" id="UP001634394">
    <property type="component" value="Unassembled WGS sequence"/>
</dbReference>
<comment type="caution">
    <text evidence="2">The sequence shown here is derived from an EMBL/GenBank/DDBJ whole genome shotgun (WGS) entry which is preliminary data.</text>
</comment>
<protein>
    <submittedName>
        <fullName evidence="2">Uncharacterized protein</fullName>
    </submittedName>
</protein>
<sequence length="203" mass="23613">MSYQRIYKIWKTDISEKQCDEKLTNVDRIIDVIESKQIDHFNEDTMITNINITSDDLRNTNKALQQQLSDTTNSYGAVDCHHRKLKTLQRELSDTQEQLNDVKHTRDEMQIELSDVRGQLNEAQHDNRLLANHAAMAADINNSSERLHDIKSSKQGHHVEEQQQKRKLLMIHGRNMHLPPIIETESIIAPRKVAPDNDLNEQF</sequence>
<dbReference type="EMBL" id="JBJQND010000001">
    <property type="protein sequence ID" value="KAL3890073.1"/>
    <property type="molecule type" value="Genomic_DNA"/>
</dbReference>
<evidence type="ECO:0000313" key="3">
    <source>
        <dbReference type="Proteomes" id="UP001634394"/>
    </source>
</evidence>
<feature type="coiled-coil region" evidence="1">
    <location>
        <begin position="47"/>
        <end position="126"/>
    </location>
</feature>
<keyword evidence="1" id="KW-0175">Coiled coil</keyword>
<accession>A0ABD3XXC2</accession>
<proteinExistence type="predicted"/>
<evidence type="ECO:0000256" key="1">
    <source>
        <dbReference type="SAM" id="Coils"/>
    </source>
</evidence>
<evidence type="ECO:0000313" key="2">
    <source>
        <dbReference type="EMBL" id="KAL3890073.1"/>
    </source>
</evidence>
<keyword evidence="3" id="KW-1185">Reference proteome</keyword>
<organism evidence="2 3">
    <name type="scientific">Sinanodonta woodiana</name>
    <name type="common">Chinese pond mussel</name>
    <name type="synonym">Anodonta woodiana</name>
    <dbReference type="NCBI Taxonomy" id="1069815"/>
    <lineage>
        <taxon>Eukaryota</taxon>
        <taxon>Metazoa</taxon>
        <taxon>Spiralia</taxon>
        <taxon>Lophotrochozoa</taxon>
        <taxon>Mollusca</taxon>
        <taxon>Bivalvia</taxon>
        <taxon>Autobranchia</taxon>
        <taxon>Heteroconchia</taxon>
        <taxon>Palaeoheterodonta</taxon>
        <taxon>Unionida</taxon>
        <taxon>Unionoidea</taxon>
        <taxon>Unionidae</taxon>
        <taxon>Unioninae</taxon>
        <taxon>Sinanodonta</taxon>
    </lineage>
</organism>
<dbReference type="AlphaFoldDB" id="A0ABD3XXC2"/>
<name>A0ABD3XXC2_SINWO</name>
<reference evidence="2 3" key="1">
    <citation type="submission" date="2024-11" db="EMBL/GenBank/DDBJ databases">
        <title>Chromosome-level genome assembly of the freshwater bivalve Anodonta woodiana.</title>
        <authorList>
            <person name="Chen X."/>
        </authorList>
    </citation>
    <scope>NUCLEOTIDE SEQUENCE [LARGE SCALE GENOMIC DNA]</scope>
    <source>
        <strain evidence="2">MN2024</strain>
        <tissue evidence="2">Gills</tissue>
    </source>
</reference>
<gene>
    <name evidence="2" type="ORF">ACJMK2_002370</name>
</gene>